<evidence type="ECO:0000313" key="2">
    <source>
        <dbReference type="EMBL" id="MBP1970814.1"/>
    </source>
</evidence>
<protein>
    <submittedName>
        <fullName evidence="2">Prevent-host-death family protein</fullName>
    </submittedName>
</protein>
<dbReference type="CDD" id="cd06260">
    <property type="entry name" value="DUF820-like"/>
    <property type="match status" value="1"/>
</dbReference>
<keyword evidence="3" id="KW-1185">Reference proteome</keyword>
<dbReference type="NCBIfam" id="TIGR01552">
    <property type="entry name" value="phd_fam"/>
    <property type="match status" value="1"/>
</dbReference>
<accession>A0ABS4IIQ7</accession>
<dbReference type="InterPro" id="IPR011335">
    <property type="entry name" value="Restrct_endonuc-II-like"/>
</dbReference>
<dbReference type="InterPro" id="IPR008538">
    <property type="entry name" value="Uma2"/>
</dbReference>
<dbReference type="InterPro" id="IPR012296">
    <property type="entry name" value="Nuclease_put_TT1808"/>
</dbReference>
<dbReference type="Gene3D" id="3.90.1570.10">
    <property type="entry name" value="tt1808, chain A"/>
    <property type="match status" value="1"/>
</dbReference>
<dbReference type="SUPFAM" id="SSF52980">
    <property type="entry name" value="Restriction endonuclease-like"/>
    <property type="match status" value="1"/>
</dbReference>
<name>A0ABS4IIQ7_9BACI</name>
<dbReference type="Proteomes" id="UP001519345">
    <property type="component" value="Unassembled WGS sequence"/>
</dbReference>
<evidence type="ECO:0000313" key="3">
    <source>
        <dbReference type="Proteomes" id="UP001519345"/>
    </source>
</evidence>
<dbReference type="PANTHER" id="PTHR34107:SF4">
    <property type="entry name" value="SLL1222 PROTEIN"/>
    <property type="match status" value="1"/>
</dbReference>
<sequence length="273" mass="31209">MKTLPKPCHSAIIILANLANISDGRCRNMIVSSTELQNNFGKYLLFAAKEEVIVTKNGIEIAKLQQIKGNTEATLQESIVKEMPMPYHTKPKKATYEEFQELTRNEENRYEYIDGKIYLLASPRTGHQYAAGMLFGNFFNHFQGSSCTPFTAPYDIHLKRPNQDNTNVVQPDLMIICDLDDHLNDQDYYTGVPSLVVEILSECTQGKDLVKKLDLYMECGVGEYWIVDPSEKKVIIYQFRDREIKQTVMCKPPETAKSFLFEGLSVELGRIFK</sequence>
<proteinExistence type="predicted"/>
<comment type="caution">
    <text evidence="2">The sequence shown here is derived from an EMBL/GenBank/DDBJ whole genome shotgun (WGS) entry which is preliminary data.</text>
</comment>
<dbReference type="Pfam" id="PF05685">
    <property type="entry name" value="Uma2"/>
    <property type="match status" value="1"/>
</dbReference>
<evidence type="ECO:0000259" key="1">
    <source>
        <dbReference type="Pfam" id="PF05685"/>
    </source>
</evidence>
<organism evidence="2 3">
    <name type="scientific">Virgibacillus natechei</name>
    <dbReference type="NCBI Taxonomy" id="1216297"/>
    <lineage>
        <taxon>Bacteria</taxon>
        <taxon>Bacillati</taxon>
        <taxon>Bacillota</taxon>
        <taxon>Bacilli</taxon>
        <taxon>Bacillales</taxon>
        <taxon>Bacillaceae</taxon>
        <taxon>Virgibacillus</taxon>
    </lineage>
</organism>
<feature type="domain" description="Putative restriction endonuclease" evidence="1">
    <location>
        <begin position="97"/>
        <end position="265"/>
    </location>
</feature>
<dbReference type="EMBL" id="JAGGKX010000017">
    <property type="protein sequence ID" value="MBP1970814.1"/>
    <property type="molecule type" value="Genomic_DNA"/>
</dbReference>
<dbReference type="PANTHER" id="PTHR34107">
    <property type="entry name" value="SLL0198 PROTEIN-RELATED"/>
    <property type="match status" value="1"/>
</dbReference>
<gene>
    <name evidence="2" type="ORF">J2Z83_002950</name>
</gene>
<reference evidence="2 3" key="1">
    <citation type="submission" date="2021-03" db="EMBL/GenBank/DDBJ databases">
        <title>Genomic Encyclopedia of Type Strains, Phase IV (KMG-IV): sequencing the most valuable type-strain genomes for metagenomic binning, comparative biology and taxonomic classification.</title>
        <authorList>
            <person name="Goeker M."/>
        </authorList>
    </citation>
    <scope>NUCLEOTIDE SEQUENCE [LARGE SCALE GENOMIC DNA]</scope>
    <source>
        <strain evidence="2 3">DSM 25609</strain>
    </source>
</reference>
<dbReference type="RefSeq" id="WP_390336914.1">
    <property type="nucleotide sequence ID" value="NZ_JBHTJK010000016.1"/>
</dbReference>